<sequence length="254" mass="27460">MTITEFDAWARSFLEIDQLQQIDDSLNGIQVSCSSAKQIKKLAVAVDACAESIRRAHAAGADLLFVHHGMFWGKPEPVSGSLRERLKMLLEFDMGLYACHLPLDRHPEVGNNAQLVNLLGVTERRPFGIYHGITIGWAGTLPNPMSLDEIILKILPDRSSPKSVIAAGPSEINTVAIVSGGAPFESLEALAAGIDLYITGEPSHSVYHYMLEGGMNFVAAGHYATETWGVKAVAEKAHAELGLETIFIDLPTGL</sequence>
<gene>
    <name evidence="4" type="ORF">SPIROBIBN47_240010</name>
</gene>
<evidence type="ECO:0000256" key="3">
    <source>
        <dbReference type="PIRSR" id="PIRSR602678-1"/>
    </source>
</evidence>
<dbReference type="GO" id="GO:0046872">
    <property type="term" value="F:metal ion binding"/>
    <property type="evidence" value="ECO:0007669"/>
    <property type="project" value="UniProtKB-KW"/>
</dbReference>
<feature type="binding site" evidence="3">
    <location>
        <position position="104"/>
    </location>
    <ligand>
        <name>a divalent metal cation</name>
        <dbReference type="ChEBI" id="CHEBI:60240"/>
        <label>1</label>
    </ligand>
</feature>
<feature type="binding site" evidence="3">
    <location>
        <position position="67"/>
    </location>
    <ligand>
        <name>a divalent metal cation</name>
        <dbReference type="ChEBI" id="CHEBI:60240"/>
        <label>1</label>
    </ligand>
</feature>
<dbReference type="Gene3D" id="3.40.1390.30">
    <property type="entry name" value="NIF3 (NGG1p interacting factor 3)-like"/>
    <property type="match status" value="2"/>
</dbReference>
<feature type="binding site" evidence="3">
    <location>
        <position position="68"/>
    </location>
    <ligand>
        <name>a divalent metal cation</name>
        <dbReference type="ChEBI" id="CHEBI:60240"/>
        <label>1</label>
    </ligand>
</feature>
<dbReference type="SUPFAM" id="SSF102705">
    <property type="entry name" value="NIF3 (NGG1p interacting factor 3)-like"/>
    <property type="match status" value="1"/>
</dbReference>
<dbReference type="PANTHER" id="PTHR13799">
    <property type="entry name" value="NGG1 INTERACTING FACTOR 3"/>
    <property type="match status" value="1"/>
</dbReference>
<organism evidence="4">
    <name type="scientific">uncultured spirochete</name>
    <dbReference type="NCBI Taxonomy" id="156406"/>
    <lineage>
        <taxon>Bacteria</taxon>
        <taxon>Pseudomonadati</taxon>
        <taxon>Spirochaetota</taxon>
        <taxon>Spirochaetia</taxon>
        <taxon>Spirochaetales</taxon>
        <taxon>environmental samples</taxon>
    </lineage>
</organism>
<feature type="binding site" evidence="3">
    <location>
        <position position="226"/>
    </location>
    <ligand>
        <name>a divalent metal cation</name>
        <dbReference type="ChEBI" id="CHEBI:60240"/>
        <label>1</label>
    </ligand>
</feature>
<dbReference type="Pfam" id="PF01784">
    <property type="entry name" value="DUF34_NIF3"/>
    <property type="match status" value="1"/>
</dbReference>
<feature type="binding site" evidence="3">
    <location>
        <position position="222"/>
    </location>
    <ligand>
        <name>a divalent metal cation</name>
        <dbReference type="ChEBI" id="CHEBI:60240"/>
        <label>1</label>
    </ligand>
</feature>
<comment type="similarity">
    <text evidence="1">Belongs to the GTP cyclohydrolase I type 2/NIF3 family.</text>
</comment>
<dbReference type="PANTHER" id="PTHR13799:SF14">
    <property type="entry name" value="GTP CYCLOHYDROLASE 1 TYPE 2 HOMOLOG"/>
    <property type="match status" value="1"/>
</dbReference>
<keyword evidence="2 3" id="KW-0479">Metal-binding</keyword>
<dbReference type="AlphaFoldDB" id="A0A3P3XHR5"/>
<dbReference type="EMBL" id="FWDM01000017">
    <property type="protein sequence ID" value="SLM12228.1"/>
    <property type="molecule type" value="Genomic_DNA"/>
</dbReference>
<protein>
    <submittedName>
        <fullName evidence="4">Putative GTP cyclohydrolase 1 type 2</fullName>
        <ecNumber evidence="4">3.5.4.16</ecNumber>
    </submittedName>
</protein>
<name>A0A3P3XHR5_9SPIR</name>
<accession>A0A3P3XHR5</accession>
<dbReference type="InterPro" id="IPR002678">
    <property type="entry name" value="DUF34/NIF3"/>
</dbReference>
<reference evidence="4" key="1">
    <citation type="submission" date="2017-02" db="EMBL/GenBank/DDBJ databases">
        <authorList>
            <person name="Regsiter A."/>
            <person name="William W."/>
        </authorList>
    </citation>
    <scope>NUCLEOTIDE SEQUENCE</scope>
    <source>
        <strain evidence="4">Bib</strain>
    </source>
</reference>
<dbReference type="GO" id="GO:0005737">
    <property type="term" value="C:cytoplasm"/>
    <property type="evidence" value="ECO:0007669"/>
    <property type="project" value="TreeGrafter"/>
</dbReference>
<evidence type="ECO:0000256" key="1">
    <source>
        <dbReference type="ARBA" id="ARBA00006964"/>
    </source>
</evidence>
<evidence type="ECO:0000256" key="2">
    <source>
        <dbReference type="ARBA" id="ARBA00022723"/>
    </source>
</evidence>
<dbReference type="InterPro" id="IPR036069">
    <property type="entry name" value="DUF34/NIF3_sf"/>
</dbReference>
<dbReference type="GO" id="GO:0003934">
    <property type="term" value="F:GTP cyclohydrolase I activity"/>
    <property type="evidence" value="ECO:0007669"/>
    <property type="project" value="UniProtKB-EC"/>
</dbReference>
<proteinExistence type="inferred from homology"/>
<keyword evidence="4" id="KW-0378">Hydrolase</keyword>
<dbReference type="EC" id="3.5.4.16" evidence="4"/>
<evidence type="ECO:0000313" key="4">
    <source>
        <dbReference type="EMBL" id="SLM12228.1"/>
    </source>
</evidence>
<dbReference type="NCBIfam" id="TIGR00486">
    <property type="entry name" value="YbgI_SA1388"/>
    <property type="match status" value="1"/>
</dbReference>